<keyword evidence="4 8" id="KW-0418">Kinase</keyword>
<dbReference type="GO" id="GO:0036431">
    <property type="term" value="F:dCMP kinase activity"/>
    <property type="evidence" value="ECO:0007669"/>
    <property type="project" value="InterPro"/>
</dbReference>
<evidence type="ECO:0000256" key="4">
    <source>
        <dbReference type="ARBA" id="ARBA00022777"/>
    </source>
</evidence>
<reference evidence="10 11" key="1">
    <citation type="submission" date="2024-04" db="EMBL/GenBank/DDBJ databases">
        <title>Novel genus in family Flammeovirgaceae.</title>
        <authorList>
            <person name="Nguyen T.H."/>
            <person name="Vuong T.Q."/>
            <person name="Le H."/>
            <person name="Kim S.-G."/>
        </authorList>
    </citation>
    <scope>NUCLEOTIDE SEQUENCE [LARGE SCALE GENOMIC DNA]</scope>
    <source>
        <strain evidence="10 11">JCM 23209</strain>
    </source>
</reference>
<evidence type="ECO:0000259" key="9">
    <source>
        <dbReference type="Pfam" id="PF02224"/>
    </source>
</evidence>
<dbReference type="InterPro" id="IPR027417">
    <property type="entry name" value="P-loop_NTPase"/>
</dbReference>
<evidence type="ECO:0000256" key="8">
    <source>
        <dbReference type="HAMAP-Rule" id="MF_00238"/>
    </source>
</evidence>
<dbReference type="Proteomes" id="UP001403385">
    <property type="component" value="Unassembled WGS sequence"/>
</dbReference>
<evidence type="ECO:0000256" key="1">
    <source>
        <dbReference type="ARBA" id="ARBA00009427"/>
    </source>
</evidence>
<accession>A0AAW9SGH1</accession>
<keyword evidence="8" id="KW-0963">Cytoplasm</keyword>
<dbReference type="InterPro" id="IPR011994">
    <property type="entry name" value="Cytidylate_kinase_dom"/>
</dbReference>
<keyword evidence="2 8" id="KW-0808">Transferase</keyword>
<keyword evidence="5 8" id="KW-0067">ATP-binding</keyword>
<dbReference type="SUPFAM" id="SSF52540">
    <property type="entry name" value="P-loop containing nucleoside triphosphate hydrolases"/>
    <property type="match status" value="1"/>
</dbReference>
<keyword evidence="3 8" id="KW-0547">Nucleotide-binding</keyword>
<dbReference type="NCBIfam" id="TIGR00017">
    <property type="entry name" value="cmk"/>
    <property type="match status" value="1"/>
</dbReference>
<dbReference type="EC" id="2.7.4.25" evidence="8"/>
<dbReference type="GO" id="GO:0005524">
    <property type="term" value="F:ATP binding"/>
    <property type="evidence" value="ECO:0007669"/>
    <property type="project" value="UniProtKB-UniRule"/>
</dbReference>
<comment type="caution">
    <text evidence="10">The sequence shown here is derived from an EMBL/GenBank/DDBJ whole genome shotgun (WGS) entry which is preliminary data.</text>
</comment>
<evidence type="ECO:0000313" key="11">
    <source>
        <dbReference type="Proteomes" id="UP001403385"/>
    </source>
</evidence>
<evidence type="ECO:0000256" key="2">
    <source>
        <dbReference type="ARBA" id="ARBA00022679"/>
    </source>
</evidence>
<dbReference type="Pfam" id="PF02224">
    <property type="entry name" value="Cytidylate_kin"/>
    <property type="match status" value="1"/>
</dbReference>
<organism evidence="10 11">
    <name type="scientific">Rapidithrix thailandica</name>
    <dbReference type="NCBI Taxonomy" id="413964"/>
    <lineage>
        <taxon>Bacteria</taxon>
        <taxon>Pseudomonadati</taxon>
        <taxon>Bacteroidota</taxon>
        <taxon>Cytophagia</taxon>
        <taxon>Cytophagales</taxon>
        <taxon>Flammeovirgaceae</taxon>
        <taxon>Rapidithrix</taxon>
    </lineage>
</organism>
<feature type="domain" description="Cytidylate kinase" evidence="9">
    <location>
        <begin position="6"/>
        <end position="222"/>
    </location>
</feature>
<dbReference type="Gene3D" id="3.40.50.300">
    <property type="entry name" value="P-loop containing nucleotide triphosphate hydrolases"/>
    <property type="match status" value="1"/>
</dbReference>
<dbReference type="InterPro" id="IPR003136">
    <property type="entry name" value="Cytidylate_kin"/>
</dbReference>
<dbReference type="PANTHER" id="PTHR21299">
    <property type="entry name" value="CYTIDYLATE KINASE/PANTOATE-BETA-ALANINE LIGASE"/>
    <property type="match status" value="1"/>
</dbReference>
<sequence>MKKLIVAIDGHSGCGKSTTAKLLAEQLNYMYIDSGAMYRAVTLYFLRQGIAPDDVFQVKQSLEQIDITFEVNPESGKSEIVLNGEKIEAQIRTMEVSGKVSEVSAIPVVRRFLVEQQQKLGENKGIVMDGRDIGTVVFPEAEVKVFMTADIMQRAMRRQKELVKKGQKVDLSSIIDNLSSRDFQDSNRDDSPLRKADDAVVLDTSNITIAQQTERILEVVQQKLTKEA</sequence>
<comment type="catalytic activity">
    <reaction evidence="7 8">
        <text>CMP + ATP = CDP + ADP</text>
        <dbReference type="Rhea" id="RHEA:11600"/>
        <dbReference type="ChEBI" id="CHEBI:30616"/>
        <dbReference type="ChEBI" id="CHEBI:58069"/>
        <dbReference type="ChEBI" id="CHEBI:60377"/>
        <dbReference type="ChEBI" id="CHEBI:456216"/>
        <dbReference type="EC" id="2.7.4.25"/>
    </reaction>
</comment>
<dbReference type="CDD" id="cd02020">
    <property type="entry name" value="CMPK"/>
    <property type="match status" value="1"/>
</dbReference>
<dbReference type="GO" id="GO:0015949">
    <property type="term" value="P:nucleobase-containing small molecule interconversion"/>
    <property type="evidence" value="ECO:0007669"/>
    <property type="project" value="TreeGrafter"/>
</dbReference>
<feature type="binding site" evidence="8">
    <location>
        <begin position="10"/>
        <end position="18"/>
    </location>
    <ligand>
        <name>ATP</name>
        <dbReference type="ChEBI" id="CHEBI:30616"/>
    </ligand>
</feature>
<gene>
    <name evidence="8 10" type="primary">cmk</name>
    <name evidence="10" type="ORF">AAG747_17890</name>
</gene>
<dbReference type="GO" id="GO:0006220">
    <property type="term" value="P:pyrimidine nucleotide metabolic process"/>
    <property type="evidence" value="ECO:0007669"/>
    <property type="project" value="UniProtKB-UniRule"/>
</dbReference>
<evidence type="ECO:0000256" key="7">
    <source>
        <dbReference type="ARBA" id="ARBA00048478"/>
    </source>
</evidence>
<dbReference type="EMBL" id="JBDKWZ010000010">
    <property type="protein sequence ID" value="MEN7549801.1"/>
    <property type="molecule type" value="Genomic_DNA"/>
</dbReference>
<name>A0AAW9SGH1_9BACT</name>
<comment type="catalytic activity">
    <reaction evidence="6 8">
        <text>dCMP + ATP = dCDP + ADP</text>
        <dbReference type="Rhea" id="RHEA:25094"/>
        <dbReference type="ChEBI" id="CHEBI:30616"/>
        <dbReference type="ChEBI" id="CHEBI:57566"/>
        <dbReference type="ChEBI" id="CHEBI:58593"/>
        <dbReference type="ChEBI" id="CHEBI:456216"/>
        <dbReference type="EC" id="2.7.4.25"/>
    </reaction>
</comment>
<evidence type="ECO:0000256" key="6">
    <source>
        <dbReference type="ARBA" id="ARBA00047615"/>
    </source>
</evidence>
<dbReference type="GO" id="GO:0005829">
    <property type="term" value="C:cytosol"/>
    <property type="evidence" value="ECO:0007669"/>
    <property type="project" value="TreeGrafter"/>
</dbReference>
<comment type="subcellular location">
    <subcellularLocation>
        <location evidence="8">Cytoplasm</location>
    </subcellularLocation>
</comment>
<proteinExistence type="inferred from homology"/>
<protein>
    <recommendedName>
        <fullName evidence="8">Cytidylate kinase</fullName>
        <shortName evidence="8">CK</shortName>
        <ecNumber evidence="8">2.7.4.25</ecNumber>
    </recommendedName>
    <alternativeName>
        <fullName evidence="8">Cytidine monophosphate kinase</fullName>
        <shortName evidence="8">CMP kinase</shortName>
    </alternativeName>
</protein>
<evidence type="ECO:0000256" key="5">
    <source>
        <dbReference type="ARBA" id="ARBA00022840"/>
    </source>
</evidence>
<dbReference type="HAMAP" id="MF_00238">
    <property type="entry name" value="Cytidyl_kinase_type1"/>
    <property type="match status" value="1"/>
</dbReference>
<dbReference type="AlphaFoldDB" id="A0AAW9SGH1"/>
<evidence type="ECO:0000256" key="3">
    <source>
        <dbReference type="ARBA" id="ARBA00022741"/>
    </source>
</evidence>
<dbReference type="RefSeq" id="WP_346822579.1">
    <property type="nucleotide sequence ID" value="NZ_JBDKWZ010000010.1"/>
</dbReference>
<dbReference type="PANTHER" id="PTHR21299:SF2">
    <property type="entry name" value="CYTIDYLATE KINASE"/>
    <property type="match status" value="1"/>
</dbReference>
<evidence type="ECO:0000313" key="10">
    <source>
        <dbReference type="EMBL" id="MEN7549801.1"/>
    </source>
</evidence>
<keyword evidence="11" id="KW-1185">Reference proteome</keyword>
<comment type="similarity">
    <text evidence="1 8">Belongs to the cytidylate kinase family. Type 1 subfamily.</text>
</comment>